<evidence type="ECO:0000259" key="14">
    <source>
        <dbReference type="PROSITE" id="PS50109"/>
    </source>
</evidence>
<evidence type="ECO:0000256" key="13">
    <source>
        <dbReference type="SAM" id="Phobius"/>
    </source>
</evidence>
<dbReference type="SUPFAM" id="SSF55874">
    <property type="entry name" value="ATPase domain of HSP90 chaperone/DNA topoisomerase II/histidine kinase"/>
    <property type="match status" value="1"/>
</dbReference>
<keyword evidence="13" id="KW-0472">Membrane</keyword>
<keyword evidence="9 15" id="KW-0418">Kinase</keyword>
<dbReference type="SMART" id="SM00388">
    <property type="entry name" value="HisKA"/>
    <property type="match status" value="1"/>
</dbReference>
<dbReference type="InterPro" id="IPR003661">
    <property type="entry name" value="HisK_dim/P_dom"/>
</dbReference>
<dbReference type="GO" id="GO:0000155">
    <property type="term" value="F:phosphorelay sensor kinase activity"/>
    <property type="evidence" value="ECO:0007669"/>
    <property type="project" value="InterPro"/>
</dbReference>
<dbReference type="Gene3D" id="1.10.287.130">
    <property type="match status" value="1"/>
</dbReference>
<keyword evidence="10" id="KW-0067">ATP-binding</keyword>
<keyword evidence="5" id="KW-0597">Phosphoprotein</keyword>
<dbReference type="InterPro" id="IPR029151">
    <property type="entry name" value="Sensor-like_sf"/>
</dbReference>
<dbReference type="InterPro" id="IPR036890">
    <property type="entry name" value="HATPase_C_sf"/>
</dbReference>
<evidence type="ECO:0000256" key="8">
    <source>
        <dbReference type="ARBA" id="ARBA00022741"/>
    </source>
</evidence>
<evidence type="ECO:0000256" key="11">
    <source>
        <dbReference type="ARBA" id="ARBA00022989"/>
    </source>
</evidence>
<dbReference type="SUPFAM" id="SSF103190">
    <property type="entry name" value="Sensory domain-like"/>
    <property type="match status" value="1"/>
</dbReference>
<sequence length="560" mass="59643">MTRAARSGLGWLIAVALAATLAALVAGWVTRGRVRAGLADTVMADARLRAALLDSELARYRLMPLALADDRDVVAALQGKAGAVPVLDAKLEALAASTGASVIYVVDGRGRGIAASNWRTPTSFVGNDYAFRRYVREAVDRGSAAQFARGTVSRRAGLFFSRRSVAGGVVVVKLEFDRIQADWARAGGETFVEDAEGVVLVSSRPEWVFRRTRAIDARHLAELRADASLSEAALRPLPAMRDPVAARVPAAQPGWTLTLRRAAAPLVWPSVRIAAIGAALAVIAAGALAWGLAQRAALARRRTAELEAAVATRTAALTREMEERASSEARAAELREGLRQANRLATLGQVTASVAHETAQPVAAIRTYAQTSAMLLDRGDADAVRDNLTTIARLSDRIGTVTERLRGFARRRPGPLRPVPLAEVVEGATLILREQLRAVAFFAPAIDSGLLVIGGRVRLEQVLVNLMQNALEALRDRPAPRLALSLDAGPDRVVLTVEDNGPGVPPDVAERLFTPFVTSRAEGLGLGLVIAQDIMVEMGGSLRHIAGEAGARFEIEMVRA</sequence>
<comment type="catalytic activity">
    <reaction evidence="1">
        <text>ATP + protein L-histidine = ADP + protein N-phospho-L-histidine.</text>
        <dbReference type="EC" id="2.7.13.3"/>
    </reaction>
</comment>
<dbReference type="SMART" id="SM00387">
    <property type="entry name" value="HATPase_c"/>
    <property type="match status" value="1"/>
</dbReference>
<dbReference type="GO" id="GO:0005524">
    <property type="term" value="F:ATP binding"/>
    <property type="evidence" value="ECO:0007669"/>
    <property type="project" value="UniProtKB-KW"/>
</dbReference>
<keyword evidence="11 13" id="KW-1133">Transmembrane helix</keyword>
<evidence type="ECO:0000256" key="6">
    <source>
        <dbReference type="ARBA" id="ARBA00022679"/>
    </source>
</evidence>
<dbReference type="PRINTS" id="PR00344">
    <property type="entry name" value="BCTRLSENSOR"/>
</dbReference>
<evidence type="ECO:0000256" key="1">
    <source>
        <dbReference type="ARBA" id="ARBA00000085"/>
    </source>
</evidence>
<evidence type="ECO:0000313" key="15">
    <source>
        <dbReference type="EMBL" id="MBB5699243.1"/>
    </source>
</evidence>
<dbReference type="PANTHER" id="PTHR43065">
    <property type="entry name" value="SENSOR HISTIDINE KINASE"/>
    <property type="match status" value="1"/>
</dbReference>
<dbReference type="Gene3D" id="3.30.565.10">
    <property type="entry name" value="Histidine kinase-like ATPase, C-terminal domain"/>
    <property type="match status" value="1"/>
</dbReference>
<keyword evidence="12" id="KW-0902">Two-component regulatory system</keyword>
<dbReference type="InterPro" id="IPR017055">
    <property type="entry name" value="Sig_transdc_His_kinase_DctB"/>
</dbReference>
<feature type="domain" description="Histidine kinase" evidence="14">
    <location>
        <begin position="353"/>
        <end position="560"/>
    </location>
</feature>
<dbReference type="InterPro" id="IPR005467">
    <property type="entry name" value="His_kinase_dom"/>
</dbReference>
<dbReference type="EC" id="2.7.13.3" evidence="3"/>
<dbReference type="InterPro" id="IPR036097">
    <property type="entry name" value="HisK_dim/P_sf"/>
</dbReference>
<dbReference type="EMBL" id="JACIJJ010000004">
    <property type="protein sequence ID" value="MBB5699243.1"/>
    <property type="molecule type" value="Genomic_DNA"/>
</dbReference>
<comment type="subcellular location">
    <subcellularLocation>
        <location evidence="2">Cell membrane</location>
        <topology evidence="2">Multi-pass membrane protein</topology>
    </subcellularLocation>
</comment>
<dbReference type="SUPFAM" id="SSF47384">
    <property type="entry name" value="Homodimeric domain of signal transducing histidine kinase"/>
    <property type="match status" value="1"/>
</dbReference>
<evidence type="ECO:0000256" key="12">
    <source>
        <dbReference type="ARBA" id="ARBA00023012"/>
    </source>
</evidence>
<keyword evidence="4" id="KW-1003">Cell membrane</keyword>
<dbReference type="Pfam" id="PF00512">
    <property type="entry name" value="HisKA"/>
    <property type="match status" value="1"/>
</dbReference>
<dbReference type="PIRSF" id="PIRSF036431">
    <property type="entry name" value="STHK_DctB"/>
    <property type="match status" value="1"/>
</dbReference>
<dbReference type="Gene3D" id="6.10.250.3020">
    <property type="match status" value="1"/>
</dbReference>
<reference evidence="15 16" key="1">
    <citation type="submission" date="2020-08" db="EMBL/GenBank/DDBJ databases">
        <title>Genomic Encyclopedia of Type Strains, Phase IV (KMG-IV): sequencing the most valuable type-strain genomes for metagenomic binning, comparative biology and taxonomic classification.</title>
        <authorList>
            <person name="Goeker M."/>
        </authorList>
    </citation>
    <scope>NUCLEOTIDE SEQUENCE [LARGE SCALE GENOMIC DNA]</scope>
    <source>
        <strain evidence="15 16">DSM 27244</strain>
    </source>
</reference>
<dbReference type="InterPro" id="IPR003594">
    <property type="entry name" value="HATPase_dom"/>
</dbReference>
<evidence type="ECO:0000256" key="5">
    <source>
        <dbReference type="ARBA" id="ARBA00022553"/>
    </source>
</evidence>
<dbReference type="RefSeq" id="WP_184029091.1">
    <property type="nucleotide sequence ID" value="NZ_JACIJJ010000004.1"/>
</dbReference>
<dbReference type="GO" id="GO:0005886">
    <property type="term" value="C:plasma membrane"/>
    <property type="evidence" value="ECO:0007669"/>
    <property type="project" value="UniProtKB-SubCell"/>
</dbReference>
<dbReference type="PANTHER" id="PTHR43065:SF46">
    <property type="entry name" value="C4-DICARBOXYLATE TRANSPORT SENSOR PROTEIN DCTB"/>
    <property type="match status" value="1"/>
</dbReference>
<protein>
    <recommendedName>
        <fullName evidence="3">histidine kinase</fullName>
        <ecNumber evidence="3">2.7.13.3</ecNumber>
    </recommendedName>
</protein>
<keyword evidence="16" id="KW-1185">Reference proteome</keyword>
<evidence type="ECO:0000256" key="2">
    <source>
        <dbReference type="ARBA" id="ARBA00004651"/>
    </source>
</evidence>
<accession>A0A7W9ARG8</accession>
<dbReference type="Proteomes" id="UP000557739">
    <property type="component" value="Unassembled WGS sequence"/>
</dbReference>
<evidence type="ECO:0000256" key="10">
    <source>
        <dbReference type="ARBA" id="ARBA00022840"/>
    </source>
</evidence>
<keyword evidence="7 13" id="KW-0812">Transmembrane</keyword>
<feature type="transmembrane region" description="Helical" evidence="13">
    <location>
        <begin position="273"/>
        <end position="293"/>
    </location>
</feature>
<comment type="caution">
    <text evidence="15">The sequence shown here is derived from an EMBL/GenBank/DDBJ whole genome shotgun (WGS) entry which is preliminary data.</text>
</comment>
<dbReference type="AlphaFoldDB" id="A0A7W9ARG8"/>
<name>A0A7W9ARG8_9SPHN</name>
<dbReference type="PROSITE" id="PS50109">
    <property type="entry name" value="HIS_KIN"/>
    <property type="match status" value="1"/>
</dbReference>
<dbReference type="InterPro" id="IPR004358">
    <property type="entry name" value="Sig_transdc_His_kin-like_C"/>
</dbReference>
<organism evidence="15 16">
    <name type="scientific">Sphingomonas yantingensis</name>
    <dbReference type="NCBI Taxonomy" id="1241761"/>
    <lineage>
        <taxon>Bacteria</taxon>
        <taxon>Pseudomonadati</taxon>
        <taxon>Pseudomonadota</taxon>
        <taxon>Alphaproteobacteria</taxon>
        <taxon>Sphingomonadales</taxon>
        <taxon>Sphingomonadaceae</taxon>
        <taxon>Sphingomonas</taxon>
    </lineage>
</organism>
<proteinExistence type="predicted"/>
<evidence type="ECO:0000256" key="7">
    <source>
        <dbReference type="ARBA" id="ARBA00022692"/>
    </source>
</evidence>
<evidence type="ECO:0000256" key="9">
    <source>
        <dbReference type="ARBA" id="ARBA00022777"/>
    </source>
</evidence>
<keyword evidence="8" id="KW-0547">Nucleotide-binding</keyword>
<evidence type="ECO:0000256" key="3">
    <source>
        <dbReference type="ARBA" id="ARBA00012438"/>
    </source>
</evidence>
<evidence type="ECO:0000256" key="4">
    <source>
        <dbReference type="ARBA" id="ARBA00022475"/>
    </source>
</evidence>
<gene>
    <name evidence="15" type="ORF">FHR19_002609</name>
</gene>
<evidence type="ECO:0000313" key="16">
    <source>
        <dbReference type="Proteomes" id="UP000557739"/>
    </source>
</evidence>
<dbReference type="Pfam" id="PF02518">
    <property type="entry name" value="HATPase_c"/>
    <property type="match status" value="1"/>
</dbReference>
<keyword evidence="6 15" id="KW-0808">Transferase</keyword>
<dbReference type="Gene3D" id="3.30.450.20">
    <property type="entry name" value="PAS domain"/>
    <property type="match status" value="2"/>
</dbReference>